<evidence type="ECO:0000313" key="3">
    <source>
        <dbReference type="Proteomes" id="UP000314294"/>
    </source>
</evidence>
<keyword evidence="3" id="KW-1185">Reference proteome</keyword>
<evidence type="ECO:0000256" key="1">
    <source>
        <dbReference type="SAM" id="MobiDB-lite"/>
    </source>
</evidence>
<protein>
    <submittedName>
        <fullName evidence="2">Uncharacterized protein</fullName>
    </submittedName>
</protein>
<dbReference type="AlphaFoldDB" id="A0A4Z2EDP6"/>
<proteinExistence type="predicted"/>
<feature type="compositionally biased region" description="Basic residues" evidence="1">
    <location>
        <begin position="141"/>
        <end position="150"/>
    </location>
</feature>
<accession>A0A4Z2EDP6</accession>
<sequence length="150" mass="16294">MTVGRRVFSTFLRCAPPPSAHGAIPPPVPLPWFLPLFAERRLNGVSGMKYRMAARARAVGVRWALRLGWRWTEAQRVWVGRVGRRRVCAGLAAAGGPEAASARGSSRLEARARWLQTGDSRASEAVVVGALKRGGGTPAPRPRHTRRPGL</sequence>
<comment type="caution">
    <text evidence="2">The sequence shown here is derived from an EMBL/GenBank/DDBJ whole genome shotgun (WGS) entry which is preliminary data.</text>
</comment>
<dbReference type="Proteomes" id="UP000314294">
    <property type="component" value="Unassembled WGS sequence"/>
</dbReference>
<name>A0A4Z2EDP6_9TELE</name>
<dbReference type="EMBL" id="SRLO01009739">
    <property type="protein sequence ID" value="TNN26680.1"/>
    <property type="molecule type" value="Genomic_DNA"/>
</dbReference>
<evidence type="ECO:0000313" key="2">
    <source>
        <dbReference type="EMBL" id="TNN26680.1"/>
    </source>
</evidence>
<gene>
    <name evidence="2" type="ORF">EYF80_063184</name>
</gene>
<reference evidence="2 3" key="1">
    <citation type="submission" date="2019-03" db="EMBL/GenBank/DDBJ databases">
        <title>First draft genome of Liparis tanakae, snailfish: a comprehensive survey of snailfish specific genes.</title>
        <authorList>
            <person name="Kim W."/>
            <person name="Song I."/>
            <person name="Jeong J.-H."/>
            <person name="Kim D."/>
            <person name="Kim S."/>
            <person name="Ryu S."/>
            <person name="Song J.Y."/>
            <person name="Lee S.K."/>
        </authorList>
    </citation>
    <scope>NUCLEOTIDE SEQUENCE [LARGE SCALE GENOMIC DNA]</scope>
    <source>
        <tissue evidence="2">Muscle</tissue>
    </source>
</reference>
<organism evidence="2 3">
    <name type="scientific">Liparis tanakae</name>
    <name type="common">Tanaka's snailfish</name>
    <dbReference type="NCBI Taxonomy" id="230148"/>
    <lineage>
        <taxon>Eukaryota</taxon>
        <taxon>Metazoa</taxon>
        <taxon>Chordata</taxon>
        <taxon>Craniata</taxon>
        <taxon>Vertebrata</taxon>
        <taxon>Euteleostomi</taxon>
        <taxon>Actinopterygii</taxon>
        <taxon>Neopterygii</taxon>
        <taxon>Teleostei</taxon>
        <taxon>Neoteleostei</taxon>
        <taxon>Acanthomorphata</taxon>
        <taxon>Eupercaria</taxon>
        <taxon>Perciformes</taxon>
        <taxon>Cottioidei</taxon>
        <taxon>Cottales</taxon>
        <taxon>Liparidae</taxon>
        <taxon>Liparis</taxon>
    </lineage>
</organism>
<feature type="region of interest" description="Disordered" evidence="1">
    <location>
        <begin position="131"/>
        <end position="150"/>
    </location>
</feature>